<name>A0AAW5P7L2_9BACT</name>
<organism evidence="3 4">
    <name type="scientific">Salinibacter ruber</name>
    <dbReference type="NCBI Taxonomy" id="146919"/>
    <lineage>
        <taxon>Bacteria</taxon>
        <taxon>Pseudomonadati</taxon>
        <taxon>Rhodothermota</taxon>
        <taxon>Rhodothermia</taxon>
        <taxon>Rhodothermales</taxon>
        <taxon>Salinibacteraceae</taxon>
        <taxon>Salinibacter</taxon>
    </lineage>
</organism>
<proteinExistence type="predicted"/>
<dbReference type="AlphaFoldDB" id="A0AAW5P7L2"/>
<gene>
    <name evidence="3" type="ORF">GGP99_001688</name>
</gene>
<feature type="region of interest" description="Disordered" evidence="1">
    <location>
        <begin position="1"/>
        <end position="26"/>
    </location>
</feature>
<dbReference type="RefSeq" id="WP_259258244.1">
    <property type="nucleotide sequence ID" value="NZ_JANTZM010000007.1"/>
</dbReference>
<dbReference type="Proteomes" id="UP001155110">
    <property type="component" value="Unassembled WGS sequence"/>
</dbReference>
<protein>
    <submittedName>
        <fullName evidence="3">Molybdate-binding protein</fullName>
    </submittedName>
</protein>
<feature type="compositionally biased region" description="Basic and acidic residues" evidence="1">
    <location>
        <begin position="14"/>
        <end position="26"/>
    </location>
</feature>
<dbReference type="EMBL" id="JANTZM010000007">
    <property type="protein sequence ID" value="MCS4157724.1"/>
    <property type="molecule type" value="Genomic_DNA"/>
</dbReference>
<evidence type="ECO:0000313" key="4">
    <source>
        <dbReference type="Proteomes" id="UP001155110"/>
    </source>
</evidence>
<dbReference type="PROSITE" id="PS50905">
    <property type="entry name" value="FERRITIN_LIKE"/>
    <property type="match status" value="1"/>
</dbReference>
<feature type="domain" description="Ferritin-like diiron" evidence="2">
    <location>
        <begin position="29"/>
        <end position="95"/>
    </location>
</feature>
<evidence type="ECO:0000259" key="2">
    <source>
        <dbReference type="PROSITE" id="PS50905"/>
    </source>
</evidence>
<dbReference type="InterPro" id="IPR009040">
    <property type="entry name" value="Ferritin-like_diiron"/>
</dbReference>
<sequence length="95" mass="10773">MHQTTFSTASRKGGRFDIKSARGKGQDVKRINRDLARGIRQAIDQRLSLARKLRAKASAYEEEQMPGFAKEKRERARSLEQAAKRLEEKLNGATT</sequence>
<accession>A0AAW5P7L2</accession>
<feature type="region of interest" description="Disordered" evidence="1">
    <location>
        <begin position="58"/>
        <end position="77"/>
    </location>
</feature>
<reference evidence="3" key="1">
    <citation type="submission" date="2022-08" db="EMBL/GenBank/DDBJ databases">
        <title>Genomic Encyclopedia of Type Strains, Phase V (KMG-V): Genome sequencing to study the core and pangenomes of soil and plant-associated prokaryotes.</title>
        <authorList>
            <person name="Whitman W."/>
        </authorList>
    </citation>
    <scope>NUCLEOTIDE SEQUENCE</scope>
    <source>
        <strain evidence="3">SP3002</strain>
    </source>
</reference>
<evidence type="ECO:0000313" key="3">
    <source>
        <dbReference type="EMBL" id="MCS4157724.1"/>
    </source>
</evidence>
<comment type="caution">
    <text evidence="3">The sequence shown here is derived from an EMBL/GenBank/DDBJ whole genome shotgun (WGS) entry which is preliminary data.</text>
</comment>
<feature type="compositionally biased region" description="Polar residues" evidence="1">
    <location>
        <begin position="1"/>
        <end position="10"/>
    </location>
</feature>
<evidence type="ECO:0000256" key="1">
    <source>
        <dbReference type="SAM" id="MobiDB-lite"/>
    </source>
</evidence>